<comment type="caution">
    <text evidence="1">The sequence shown here is derived from an EMBL/GenBank/DDBJ whole genome shotgun (WGS) entry which is preliminary data.</text>
</comment>
<proteinExistence type="predicted"/>
<evidence type="ECO:0000313" key="2">
    <source>
        <dbReference type="Proteomes" id="UP000582837"/>
    </source>
</evidence>
<dbReference type="Proteomes" id="UP000582837">
    <property type="component" value="Unassembled WGS sequence"/>
</dbReference>
<reference evidence="1 2" key="1">
    <citation type="submission" date="2020-08" db="EMBL/GenBank/DDBJ databases">
        <title>Genomic Encyclopedia of Type Strains, Phase IV (KMG-IV): sequencing the most valuable type-strain genomes for metagenomic binning, comparative biology and taxonomic classification.</title>
        <authorList>
            <person name="Goeker M."/>
        </authorList>
    </citation>
    <scope>NUCLEOTIDE SEQUENCE [LARGE SCALE GENOMIC DNA]</scope>
    <source>
        <strain evidence="1 2">DSM 29007</strain>
    </source>
</reference>
<dbReference type="EMBL" id="JACHIA010000022">
    <property type="protein sequence ID" value="MBB6073179.1"/>
    <property type="molecule type" value="Genomic_DNA"/>
</dbReference>
<evidence type="ECO:0000313" key="1">
    <source>
        <dbReference type="EMBL" id="MBB6073179.1"/>
    </source>
</evidence>
<keyword evidence="2" id="KW-1185">Reference proteome</keyword>
<organism evidence="1 2">
    <name type="scientific">Longimicrobium terrae</name>
    <dbReference type="NCBI Taxonomy" id="1639882"/>
    <lineage>
        <taxon>Bacteria</taxon>
        <taxon>Pseudomonadati</taxon>
        <taxon>Gemmatimonadota</taxon>
        <taxon>Longimicrobiia</taxon>
        <taxon>Longimicrobiales</taxon>
        <taxon>Longimicrobiaceae</taxon>
        <taxon>Longimicrobium</taxon>
    </lineage>
</organism>
<gene>
    <name evidence="1" type="ORF">HNQ61_004846</name>
</gene>
<dbReference type="AlphaFoldDB" id="A0A841H614"/>
<sequence>MLEVTGESKNNRFSRVRIALLIADARYPSLRSGTGS</sequence>
<protein>
    <submittedName>
        <fullName evidence="1">Uncharacterized protein</fullName>
    </submittedName>
</protein>
<name>A0A841H614_9BACT</name>
<accession>A0A841H614</accession>